<evidence type="ECO:0000256" key="2">
    <source>
        <dbReference type="SAM" id="SignalP"/>
    </source>
</evidence>
<protein>
    <submittedName>
        <fullName evidence="4">Translocon-associated protein subunit beta</fullName>
    </submittedName>
</protein>
<dbReference type="AlphaFoldDB" id="A0A0M3HPR4"/>
<keyword evidence="1" id="KW-1133">Transmembrane helix</keyword>
<dbReference type="Proteomes" id="UP000036681">
    <property type="component" value="Unplaced"/>
</dbReference>
<keyword evidence="3" id="KW-1185">Reference proteome</keyword>
<dbReference type="WBParaSite" id="ALUE_0000394601-mRNA-1">
    <property type="protein sequence ID" value="ALUE_0000394601-mRNA-1"/>
    <property type="gene ID" value="ALUE_0000394601"/>
</dbReference>
<name>A0A0M3HPR4_ASCLU</name>
<keyword evidence="2" id="KW-0732">Signal</keyword>
<dbReference type="PANTHER" id="PTHR12861:SF3">
    <property type="entry name" value="TRANSLOCON-ASSOCIATED PROTEIN SUBUNIT BETA"/>
    <property type="match status" value="1"/>
</dbReference>
<evidence type="ECO:0000256" key="1">
    <source>
        <dbReference type="SAM" id="Phobius"/>
    </source>
</evidence>
<feature type="chain" id="PRO_5013334504" evidence="2">
    <location>
        <begin position="16"/>
        <end position="167"/>
    </location>
</feature>
<dbReference type="PANTHER" id="PTHR12861">
    <property type="entry name" value="TRANSLOCON-ASSOCIATED PROTEIN, BETA SUBUNIT PRECURSOR TRAP-BETA SIGNAL SEQUENCE RECEPTOR BETA SUBUNIT"/>
    <property type="match status" value="1"/>
</dbReference>
<reference evidence="4" key="1">
    <citation type="submission" date="2017-02" db="UniProtKB">
        <authorList>
            <consortium name="WormBaseParasite"/>
        </authorList>
    </citation>
    <scope>IDENTIFICATION</scope>
</reference>
<dbReference type="GO" id="GO:0005783">
    <property type="term" value="C:endoplasmic reticulum"/>
    <property type="evidence" value="ECO:0007669"/>
    <property type="project" value="TreeGrafter"/>
</dbReference>
<proteinExistence type="predicted"/>
<evidence type="ECO:0000313" key="4">
    <source>
        <dbReference type="WBParaSite" id="ALUE_0000394601-mRNA-1"/>
    </source>
</evidence>
<feature type="signal peptide" evidence="2">
    <location>
        <begin position="1"/>
        <end position="15"/>
    </location>
</feature>
<evidence type="ECO:0000313" key="3">
    <source>
        <dbReference type="Proteomes" id="UP000036681"/>
    </source>
</evidence>
<dbReference type="Pfam" id="PF05753">
    <property type="entry name" value="TRAP_beta"/>
    <property type="match status" value="2"/>
</dbReference>
<keyword evidence="1" id="KW-0812">Transmembrane</keyword>
<organism evidence="3 4">
    <name type="scientific">Ascaris lumbricoides</name>
    <name type="common">Giant roundworm</name>
    <dbReference type="NCBI Taxonomy" id="6252"/>
    <lineage>
        <taxon>Eukaryota</taxon>
        <taxon>Metazoa</taxon>
        <taxon>Ecdysozoa</taxon>
        <taxon>Nematoda</taxon>
        <taxon>Chromadorea</taxon>
        <taxon>Rhabditida</taxon>
        <taxon>Spirurina</taxon>
        <taxon>Ascaridomorpha</taxon>
        <taxon>Ascaridoidea</taxon>
        <taxon>Ascarididae</taxon>
        <taxon>Ascaris</taxon>
    </lineage>
</organism>
<accession>A0A0M3HPR4</accession>
<keyword evidence="1" id="KW-0472">Membrane</keyword>
<sequence length="167" mass="19164">MKYFILLAVLCLANTEDTERNTPRNSAIIVASKFSLSQYAVEGMDYVMDYRLYNIGDKVRWERIAPGQNVSHSVVVRPRAVGAFNYSAAQITYYPSEDAKEVRIGYTSAPGEGYIYRQKDYERKFSAKLGVWLVFVLLVSVLTVIPFALWYQSKSRYDQEMPSKKSK</sequence>
<feature type="transmembrane region" description="Helical" evidence="1">
    <location>
        <begin position="129"/>
        <end position="151"/>
    </location>
</feature>